<reference evidence="11 12" key="1">
    <citation type="submission" date="2020-07" db="EMBL/GenBank/DDBJ databases">
        <title>Genomic Encyclopedia of Type Strains, Phase IV (KMG-V): Genome sequencing to study the core and pangenomes of soil and plant-associated prokaryotes.</title>
        <authorList>
            <person name="Whitman W."/>
        </authorList>
    </citation>
    <scope>NUCLEOTIDE SEQUENCE [LARGE SCALE GENOMIC DNA]</scope>
    <source>
        <strain evidence="11 12">X4EP2</strain>
    </source>
</reference>
<dbReference type="FunFam" id="3.40.309.10:FF:000005">
    <property type="entry name" value="1-pyrroline-5-carboxylate dehydrogenase 1"/>
    <property type="match status" value="1"/>
</dbReference>
<dbReference type="InterPro" id="IPR016162">
    <property type="entry name" value="Ald_DH_N"/>
</dbReference>
<dbReference type="CDD" id="cd07124">
    <property type="entry name" value="ALDH_PutA-P5CDH-RocA"/>
    <property type="match status" value="1"/>
</dbReference>
<evidence type="ECO:0000256" key="8">
    <source>
        <dbReference type="PROSITE-ProRule" id="PRU10007"/>
    </source>
</evidence>
<evidence type="ECO:0000256" key="7">
    <source>
        <dbReference type="ARBA" id="ARBA00061617"/>
    </source>
</evidence>
<dbReference type="SUPFAM" id="SSF53720">
    <property type="entry name" value="ALDH-like"/>
    <property type="match status" value="1"/>
</dbReference>
<comment type="catalytic activity">
    <reaction evidence="6">
        <text>L-glutamate 5-semialdehyde + NAD(+) + H2O = L-glutamate + NADH + 2 H(+)</text>
        <dbReference type="Rhea" id="RHEA:30235"/>
        <dbReference type="ChEBI" id="CHEBI:15377"/>
        <dbReference type="ChEBI" id="CHEBI:15378"/>
        <dbReference type="ChEBI" id="CHEBI:29985"/>
        <dbReference type="ChEBI" id="CHEBI:57540"/>
        <dbReference type="ChEBI" id="CHEBI:57945"/>
        <dbReference type="ChEBI" id="CHEBI:58066"/>
        <dbReference type="EC" id="1.2.1.88"/>
    </reaction>
</comment>
<evidence type="ECO:0000256" key="6">
    <source>
        <dbReference type="ARBA" id="ARBA00048142"/>
    </source>
</evidence>
<evidence type="ECO:0000313" key="12">
    <source>
        <dbReference type="Proteomes" id="UP000589520"/>
    </source>
</evidence>
<name>A0A7Y9PHV2_9BACT</name>
<proteinExistence type="inferred from homology"/>
<dbReference type="PANTHER" id="PTHR42862">
    <property type="entry name" value="DELTA-1-PYRROLINE-5-CARBOXYLATE DEHYDROGENASE 1, ISOFORM A-RELATED"/>
    <property type="match status" value="1"/>
</dbReference>
<dbReference type="FunFam" id="3.40.605.10:FF:000045">
    <property type="entry name" value="1-pyrroline-5-carboxylate dehydrogenase 1"/>
    <property type="match status" value="1"/>
</dbReference>
<dbReference type="NCBIfam" id="NF002852">
    <property type="entry name" value="PRK03137.1"/>
    <property type="match status" value="1"/>
</dbReference>
<dbReference type="GO" id="GO:0010133">
    <property type="term" value="P:L-proline catabolic process to L-glutamate"/>
    <property type="evidence" value="ECO:0007669"/>
    <property type="project" value="TreeGrafter"/>
</dbReference>
<evidence type="ECO:0000256" key="9">
    <source>
        <dbReference type="RuleBase" id="RU003345"/>
    </source>
</evidence>
<dbReference type="Proteomes" id="UP000589520">
    <property type="component" value="Unassembled WGS sequence"/>
</dbReference>
<dbReference type="GO" id="GO:0009898">
    <property type="term" value="C:cytoplasmic side of plasma membrane"/>
    <property type="evidence" value="ECO:0007669"/>
    <property type="project" value="TreeGrafter"/>
</dbReference>
<comment type="pathway">
    <text evidence="1">Amino-acid degradation; L-proline degradation into L-glutamate; L-glutamate from L-proline: step 2/2.</text>
</comment>
<gene>
    <name evidence="11" type="ORF">HDF17_002422</name>
</gene>
<accession>A0A7Y9PHV2</accession>
<dbReference type="AlphaFoldDB" id="A0A7Y9PHV2"/>
<dbReference type="InterPro" id="IPR016160">
    <property type="entry name" value="Ald_DH_CS_CYS"/>
</dbReference>
<protein>
    <recommendedName>
        <fullName evidence="5">L-glutamate gamma-semialdehyde dehydrogenase</fullName>
        <ecNumber evidence="2">1.2.1.88</ecNumber>
    </recommendedName>
    <alternativeName>
        <fullName evidence="5">L-glutamate gamma-semialdehyde dehydrogenase</fullName>
    </alternativeName>
</protein>
<dbReference type="InterPro" id="IPR016163">
    <property type="entry name" value="Ald_DH_C"/>
</dbReference>
<keyword evidence="3 9" id="KW-0560">Oxidoreductase</keyword>
<dbReference type="GO" id="GO:0004657">
    <property type="term" value="F:proline dehydrogenase activity"/>
    <property type="evidence" value="ECO:0007669"/>
    <property type="project" value="UniProtKB-ARBA"/>
</dbReference>
<evidence type="ECO:0000256" key="5">
    <source>
        <dbReference type="ARBA" id="ARBA00032259"/>
    </source>
</evidence>
<dbReference type="InterPro" id="IPR029510">
    <property type="entry name" value="Ald_DH_CS_GLU"/>
</dbReference>
<sequence length="534" mass="56685">MTSAQPTAASRLLASLSPFQNEAFLDFTLAENKRAMEAALTKVAGLLGREYDMVVGGRRLKTEGKIESVNPARPKQVVGVHQRAEAEHAEGAVEAARAAFVGWSRVPVAERAELLLKASGLIRERKFEFCAWLTLEVGKNWAEADADVGETIDFLEFYAREALKLDGAVTPIQMPGERNRLRYIPLGVGAVIPPWNFPFAIMAGMTAAAIVCGNTVVLKPSVDAPTIAAEFMKLLEEVGLPDGVVNFCPGEGPGFGSALVAHPQVRFISFTGSKAVGLEIHERAAKTQPGQIFIKRTVLEMGGKDAIIVAADCDLDAAVEGVAASAFGFNGQKCSACSRAIVDASVYDAFLERLQVRVDSIKVGDPAENFAAGPVISEKAYQRVLSYLEVAKSEGRVLNGGHAVETAEGGYYVAPTVVADVAPTARLAQEEIFGPVLAVIKSTSLDEALAIANNTEYGLTGAIYAGTREALDQASEEFHVGNLYLNRKCTGAMVGAHPFGGFNMSGTDSKAGGPDYLLLFTQAKSVAEKVGSLR</sequence>
<dbReference type="GO" id="GO:0003842">
    <property type="term" value="F:L-glutamate gamma-semialdehyde dehydrogenase activity"/>
    <property type="evidence" value="ECO:0007669"/>
    <property type="project" value="UniProtKB-EC"/>
</dbReference>
<dbReference type="InterPro" id="IPR005932">
    <property type="entry name" value="RocA"/>
</dbReference>
<evidence type="ECO:0000256" key="3">
    <source>
        <dbReference type="ARBA" id="ARBA00023002"/>
    </source>
</evidence>
<evidence type="ECO:0000256" key="1">
    <source>
        <dbReference type="ARBA" id="ARBA00004786"/>
    </source>
</evidence>
<dbReference type="Gene3D" id="3.40.605.10">
    <property type="entry name" value="Aldehyde Dehydrogenase, Chain A, domain 1"/>
    <property type="match status" value="1"/>
</dbReference>
<dbReference type="PROSITE" id="PS00070">
    <property type="entry name" value="ALDEHYDE_DEHYDR_CYS"/>
    <property type="match status" value="1"/>
</dbReference>
<dbReference type="InterPro" id="IPR016161">
    <property type="entry name" value="Ald_DH/histidinol_DH"/>
</dbReference>
<dbReference type="Gene3D" id="3.40.309.10">
    <property type="entry name" value="Aldehyde Dehydrogenase, Chain A, domain 2"/>
    <property type="match status" value="1"/>
</dbReference>
<organism evidence="11 12">
    <name type="scientific">Granulicella arctica</name>
    <dbReference type="NCBI Taxonomy" id="940613"/>
    <lineage>
        <taxon>Bacteria</taxon>
        <taxon>Pseudomonadati</taxon>
        <taxon>Acidobacteriota</taxon>
        <taxon>Terriglobia</taxon>
        <taxon>Terriglobales</taxon>
        <taxon>Acidobacteriaceae</taxon>
        <taxon>Granulicella</taxon>
    </lineage>
</organism>
<comment type="caution">
    <text evidence="11">The sequence shown here is derived from an EMBL/GenBank/DDBJ whole genome shotgun (WGS) entry which is preliminary data.</text>
</comment>
<dbReference type="InterPro" id="IPR015590">
    <property type="entry name" value="Aldehyde_DH_dom"/>
</dbReference>
<keyword evidence="4" id="KW-0520">NAD</keyword>
<dbReference type="InterPro" id="IPR050485">
    <property type="entry name" value="Proline_metab_enzyme"/>
</dbReference>
<dbReference type="RefSeq" id="WP_179491237.1">
    <property type="nucleotide sequence ID" value="NZ_JACCCW010000002.1"/>
</dbReference>
<dbReference type="EMBL" id="JACCCW010000002">
    <property type="protein sequence ID" value="NYF80102.1"/>
    <property type="molecule type" value="Genomic_DNA"/>
</dbReference>
<feature type="domain" description="Aldehyde dehydrogenase" evidence="10">
    <location>
        <begin position="63"/>
        <end position="526"/>
    </location>
</feature>
<evidence type="ECO:0000256" key="4">
    <source>
        <dbReference type="ARBA" id="ARBA00023027"/>
    </source>
</evidence>
<evidence type="ECO:0000313" key="11">
    <source>
        <dbReference type="EMBL" id="NYF80102.1"/>
    </source>
</evidence>
<dbReference type="PANTHER" id="PTHR42862:SF1">
    <property type="entry name" value="DELTA-1-PYRROLINE-5-CARBOXYLATE DEHYDROGENASE 2, ISOFORM A-RELATED"/>
    <property type="match status" value="1"/>
</dbReference>
<feature type="active site" evidence="8">
    <location>
        <position position="300"/>
    </location>
</feature>
<dbReference type="PROSITE" id="PS00687">
    <property type="entry name" value="ALDEHYDE_DEHYDR_GLU"/>
    <property type="match status" value="1"/>
</dbReference>
<dbReference type="NCBIfam" id="TIGR01237">
    <property type="entry name" value="D1pyr5carbox2"/>
    <property type="match status" value="1"/>
</dbReference>
<evidence type="ECO:0000256" key="2">
    <source>
        <dbReference type="ARBA" id="ARBA00012884"/>
    </source>
</evidence>
<dbReference type="EC" id="1.2.1.88" evidence="2"/>
<comment type="similarity">
    <text evidence="7">Belongs to the aldehyde dehydrogenase family. RocA subfamily.</text>
</comment>
<keyword evidence="12" id="KW-1185">Reference proteome</keyword>
<evidence type="ECO:0000259" key="10">
    <source>
        <dbReference type="Pfam" id="PF00171"/>
    </source>
</evidence>
<dbReference type="Pfam" id="PF00171">
    <property type="entry name" value="Aldedh"/>
    <property type="match status" value="1"/>
</dbReference>